<gene>
    <name evidence="6" type="ORF">MIMGU_mgv1a011105mg</name>
</gene>
<dbReference type="EMBL" id="KI630281">
    <property type="protein sequence ID" value="EYU42690.1"/>
    <property type="molecule type" value="Genomic_DNA"/>
</dbReference>
<dbReference type="NCBIfam" id="TIGR01627">
    <property type="entry name" value="A_thal_3515"/>
    <property type="match status" value="1"/>
</dbReference>
<evidence type="ECO:0000256" key="4">
    <source>
        <dbReference type="ARBA" id="ARBA00023136"/>
    </source>
</evidence>
<dbReference type="eggNOG" id="ENOG502QRED">
    <property type="taxonomic scope" value="Eukaryota"/>
</dbReference>
<keyword evidence="4 5" id="KW-0472">Membrane</keyword>
<dbReference type="PANTHER" id="PTHR31444">
    <property type="entry name" value="OS11G0490100 PROTEIN"/>
    <property type="match status" value="1"/>
</dbReference>
<dbReference type="InterPro" id="IPR006514">
    <property type="entry name" value="IRX15/GXM/AGM"/>
</dbReference>
<dbReference type="GO" id="GO:0005794">
    <property type="term" value="C:Golgi apparatus"/>
    <property type="evidence" value="ECO:0000318"/>
    <property type="project" value="GO_Central"/>
</dbReference>
<sequence>MKTTAKFIVLHPSVYKTAGGTAHRGWIAVFLLLFFFTFSFTLITTRNAAARTTASAAPGGANSQLLPKPVADALLHYATANATASGRMSTAETEKMASVLRRCAAGGACNLLVFGLTHETLLWSSLNHNGRTVFVDESAHSVSEIERKHPSIEAYDVQFTTRSGELQHLIGHYRREKSNQCRPLSINDLPNHIYDVPWDVVLVDGPSGYSAASPGRMAAIFTAGVLARSKSGGGGGATHVFVHEIEREAERVCSEEFLCRENLVETIHSLAHFVVPKIDVHSNKIDFCLKSI</sequence>
<evidence type="ECO:0000256" key="5">
    <source>
        <dbReference type="SAM" id="Phobius"/>
    </source>
</evidence>
<evidence type="ECO:0000313" key="6">
    <source>
        <dbReference type="EMBL" id="EYU42690.1"/>
    </source>
</evidence>
<evidence type="ECO:0000256" key="1">
    <source>
        <dbReference type="ARBA" id="ARBA00004194"/>
    </source>
</evidence>
<dbReference type="GO" id="GO:0000139">
    <property type="term" value="C:Golgi membrane"/>
    <property type="evidence" value="ECO:0007669"/>
    <property type="project" value="UniProtKB-SubCell"/>
</dbReference>
<name>A0A022RUS1_ERYGU</name>
<comment type="subcellular location">
    <subcellularLocation>
        <location evidence="1">Golgi apparatus membrane</location>
        <topology evidence="1">Single-pass membrane protein</topology>
    </subcellularLocation>
</comment>
<dbReference type="InterPro" id="IPR029063">
    <property type="entry name" value="SAM-dependent_MTases_sf"/>
</dbReference>
<protein>
    <submittedName>
        <fullName evidence="6">Uncharacterized protein</fullName>
    </submittedName>
</protein>
<dbReference type="GO" id="GO:0045492">
    <property type="term" value="P:xylan biosynthetic process"/>
    <property type="evidence" value="ECO:0000318"/>
    <property type="project" value="GO_Central"/>
</dbReference>
<keyword evidence="7" id="KW-1185">Reference proteome</keyword>
<reference evidence="6 7" key="1">
    <citation type="journal article" date="2013" name="Proc. Natl. Acad. Sci. U.S.A.">
        <title>Fine-scale variation in meiotic recombination in Mimulus inferred from population shotgun sequencing.</title>
        <authorList>
            <person name="Hellsten U."/>
            <person name="Wright K.M."/>
            <person name="Jenkins J."/>
            <person name="Shu S."/>
            <person name="Yuan Y."/>
            <person name="Wessler S.R."/>
            <person name="Schmutz J."/>
            <person name="Willis J.H."/>
            <person name="Rokhsar D.S."/>
        </authorList>
    </citation>
    <scope>NUCLEOTIDE SEQUENCE [LARGE SCALE GENOMIC DNA]</scope>
    <source>
        <strain evidence="7">cv. DUN x IM62</strain>
    </source>
</reference>
<dbReference type="Proteomes" id="UP000030748">
    <property type="component" value="Unassembled WGS sequence"/>
</dbReference>
<dbReference type="AlphaFoldDB" id="A0A022RUS1"/>
<feature type="transmembrane region" description="Helical" evidence="5">
    <location>
        <begin position="25"/>
        <end position="43"/>
    </location>
</feature>
<accession>A0A022RUS1</accession>
<keyword evidence="3 5" id="KW-1133">Transmembrane helix</keyword>
<dbReference type="Pfam" id="PF21729">
    <property type="entry name" value="IRX15_IRX15L_GXM"/>
    <property type="match status" value="1"/>
</dbReference>
<keyword evidence="2 5" id="KW-0812">Transmembrane</keyword>
<organism evidence="6 7">
    <name type="scientific">Erythranthe guttata</name>
    <name type="common">Yellow monkey flower</name>
    <name type="synonym">Mimulus guttatus</name>
    <dbReference type="NCBI Taxonomy" id="4155"/>
    <lineage>
        <taxon>Eukaryota</taxon>
        <taxon>Viridiplantae</taxon>
        <taxon>Streptophyta</taxon>
        <taxon>Embryophyta</taxon>
        <taxon>Tracheophyta</taxon>
        <taxon>Spermatophyta</taxon>
        <taxon>Magnoliopsida</taxon>
        <taxon>eudicotyledons</taxon>
        <taxon>Gunneridae</taxon>
        <taxon>Pentapetalae</taxon>
        <taxon>asterids</taxon>
        <taxon>lamiids</taxon>
        <taxon>Lamiales</taxon>
        <taxon>Phrymaceae</taxon>
        <taxon>Erythranthe</taxon>
    </lineage>
</organism>
<evidence type="ECO:0000256" key="3">
    <source>
        <dbReference type="ARBA" id="ARBA00022989"/>
    </source>
</evidence>
<dbReference type="Gene3D" id="3.40.50.150">
    <property type="entry name" value="Vaccinia Virus protein VP39"/>
    <property type="match status" value="1"/>
</dbReference>
<evidence type="ECO:0000256" key="2">
    <source>
        <dbReference type="ARBA" id="ARBA00022692"/>
    </source>
</evidence>
<proteinExistence type="predicted"/>
<evidence type="ECO:0000313" key="7">
    <source>
        <dbReference type="Proteomes" id="UP000030748"/>
    </source>
</evidence>
<dbReference type="GO" id="GO:0009834">
    <property type="term" value="P:plant-type secondary cell wall biogenesis"/>
    <property type="evidence" value="ECO:0000318"/>
    <property type="project" value="GO_Central"/>
</dbReference>